<keyword evidence="2" id="KW-1185">Reference proteome</keyword>
<evidence type="ECO:0000313" key="2">
    <source>
        <dbReference type="Proteomes" id="UP001519460"/>
    </source>
</evidence>
<proteinExistence type="predicted"/>
<dbReference type="Proteomes" id="UP001519460">
    <property type="component" value="Unassembled WGS sequence"/>
</dbReference>
<comment type="caution">
    <text evidence="1">The sequence shown here is derived from an EMBL/GenBank/DDBJ whole genome shotgun (WGS) entry which is preliminary data.</text>
</comment>
<gene>
    <name evidence="1" type="ORF">BaRGS_00028629</name>
</gene>
<dbReference type="EMBL" id="JACVVK020000287">
    <property type="protein sequence ID" value="KAK7480145.1"/>
    <property type="molecule type" value="Genomic_DNA"/>
</dbReference>
<dbReference type="AlphaFoldDB" id="A0ABD0JZW4"/>
<reference evidence="1 2" key="1">
    <citation type="journal article" date="2023" name="Sci. Data">
        <title>Genome assembly of the Korean intertidal mud-creeper Batillaria attramentaria.</title>
        <authorList>
            <person name="Patra A.K."/>
            <person name="Ho P.T."/>
            <person name="Jun S."/>
            <person name="Lee S.J."/>
            <person name="Kim Y."/>
            <person name="Won Y.J."/>
        </authorList>
    </citation>
    <scope>NUCLEOTIDE SEQUENCE [LARGE SCALE GENOMIC DNA]</scope>
    <source>
        <strain evidence="1">Wonlab-2016</strain>
    </source>
</reference>
<organism evidence="1 2">
    <name type="scientific">Batillaria attramentaria</name>
    <dbReference type="NCBI Taxonomy" id="370345"/>
    <lineage>
        <taxon>Eukaryota</taxon>
        <taxon>Metazoa</taxon>
        <taxon>Spiralia</taxon>
        <taxon>Lophotrochozoa</taxon>
        <taxon>Mollusca</taxon>
        <taxon>Gastropoda</taxon>
        <taxon>Caenogastropoda</taxon>
        <taxon>Sorbeoconcha</taxon>
        <taxon>Cerithioidea</taxon>
        <taxon>Batillariidae</taxon>
        <taxon>Batillaria</taxon>
    </lineage>
</organism>
<name>A0ABD0JZW4_9CAEN</name>
<accession>A0ABD0JZW4</accession>
<protein>
    <submittedName>
        <fullName evidence="1">Uncharacterized protein</fullName>
    </submittedName>
</protein>
<sequence length="117" mass="13262">MTSLRCNSIPHRKLRPAELSSEPPCEKRAGWFRAVYIQAYLGVHVISFLFSKDVNLQRMPSSDFLSLQTNCYIVCDWSALRTSVAGMVTAHRVKNLHCTGKQNARDIILLVTAFCFL</sequence>
<evidence type="ECO:0000313" key="1">
    <source>
        <dbReference type="EMBL" id="KAK7480145.1"/>
    </source>
</evidence>